<feature type="transmembrane region" description="Helical" evidence="7">
    <location>
        <begin position="258"/>
        <end position="280"/>
    </location>
</feature>
<sequence>MSVTKQPQRWTLRNYKRWLRVSLYTTFLIGGQCTANILGRLYFEKGGESKWVAALLQSLGFPILIPLVLYFSKRTKLTDNDSSKTKPKPFLAFSCYLFMGLLSAAMDLMYAYGLAYLPLSTFALICATQLAFNAIFTFFLNSQKFTALILNSVVILTVSVSLLAISEEPDHKKNLPKEKRILGIFLTLAASATFSIHHCLEQLCFEKVIKTEIVPAVLKLNLYQMIVACSGSLVGFLVSGEWKTLNREMNEFENGKVAYIMTLVWTAVTWQIAFIGVSGLTFEVSPLFSVAIGSMELTIAPVLAVIVLHDKIHGVKVLAFLLAIWGLLSYMYQHYLDDSKAKELEVSNGEVEF</sequence>
<evidence type="ECO:0000256" key="3">
    <source>
        <dbReference type="ARBA" id="ARBA00022448"/>
    </source>
</evidence>
<dbReference type="EMBL" id="JAYMYS010000007">
    <property type="protein sequence ID" value="KAK7386307.1"/>
    <property type="molecule type" value="Genomic_DNA"/>
</dbReference>
<feature type="transmembrane region" description="Helical" evidence="7">
    <location>
        <begin position="181"/>
        <end position="200"/>
    </location>
</feature>
<feature type="transmembrane region" description="Helical" evidence="7">
    <location>
        <begin position="220"/>
        <end position="238"/>
    </location>
</feature>
<organism evidence="8 9">
    <name type="scientific">Psophocarpus tetragonolobus</name>
    <name type="common">Winged bean</name>
    <name type="synonym">Dolichos tetragonolobus</name>
    <dbReference type="NCBI Taxonomy" id="3891"/>
    <lineage>
        <taxon>Eukaryota</taxon>
        <taxon>Viridiplantae</taxon>
        <taxon>Streptophyta</taxon>
        <taxon>Embryophyta</taxon>
        <taxon>Tracheophyta</taxon>
        <taxon>Spermatophyta</taxon>
        <taxon>Magnoliopsida</taxon>
        <taxon>eudicotyledons</taxon>
        <taxon>Gunneridae</taxon>
        <taxon>Pentapetalae</taxon>
        <taxon>rosids</taxon>
        <taxon>fabids</taxon>
        <taxon>Fabales</taxon>
        <taxon>Fabaceae</taxon>
        <taxon>Papilionoideae</taxon>
        <taxon>50 kb inversion clade</taxon>
        <taxon>NPAAA clade</taxon>
        <taxon>indigoferoid/millettioid clade</taxon>
        <taxon>Phaseoleae</taxon>
        <taxon>Psophocarpus</taxon>
    </lineage>
</organism>
<evidence type="ECO:0000256" key="6">
    <source>
        <dbReference type="ARBA" id="ARBA00023136"/>
    </source>
</evidence>
<comment type="subcellular location">
    <subcellularLocation>
        <location evidence="1 7">Membrane</location>
        <topology evidence="1 7">Multi-pass membrane protein</topology>
    </subcellularLocation>
</comment>
<dbReference type="GO" id="GO:0016020">
    <property type="term" value="C:membrane"/>
    <property type="evidence" value="ECO:0007669"/>
    <property type="project" value="UniProtKB-SubCell"/>
</dbReference>
<feature type="transmembrane region" description="Helical" evidence="7">
    <location>
        <begin position="314"/>
        <end position="332"/>
    </location>
</feature>
<evidence type="ECO:0000313" key="8">
    <source>
        <dbReference type="EMBL" id="KAK7386307.1"/>
    </source>
</evidence>
<dbReference type="GO" id="GO:0005345">
    <property type="term" value="F:purine nucleobase transmembrane transporter activity"/>
    <property type="evidence" value="ECO:0007669"/>
    <property type="project" value="UniProtKB-UniRule"/>
</dbReference>
<dbReference type="PANTHER" id="PTHR31376">
    <property type="entry name" value="OS09G0467300 PROTEIN-RELATED"/>
    <property type="match status" value="1"/>
</dbReference>
<feature type="transmembrane region" description="Helical" evidence="7">
    <location>
        <begin position="287"/>
        <end position="308"/>
    </location>
</feature>
<evidence type="ECO:0000256" key="5">
    <source>
        <dbReference type="ARBA" id="ARBA00022989"/>
    </source>
</evidence>
<evidence type="ECO:0000256" key="1">
    <source>
        <dbReference type="ARBA" id="ARBA00004141"/>
    </source>
</evidence>
<protein>
    <recommendedName>
        <fullName evidence="7">Probable purine permease</fullName>
    </recommendedName>
</protein>
<dbReference type="SUPFAM" id="SSF103481">
    <property type="entry name" value="Multidrug resistance efflux transporter EmrE"/>
    <property type="match status" value="1"/>
</dbReference>
<dbReference type="Pfam" id="PF16913">
    <property type="entry name" value="PUNUT"/>
    <property type="match status" value="1"/>
</dbReference>
<reference evidence="8 9" key="1">
    <citation type="submission" date="2024-01" db="EMBL/GenBank/DDBJ databases">
        <title>The genomes of 5 underutilized Papilionoideae crops provide insights into root nodulation and disease resistanc.</title>
        <authorList>
            <person name="Jiang F."/>
        </authorList>
    </citation>
    <scope>NUCLEOTIDE SEQUENCE [LARGE SCALE GENOMIC DNA]</scope>
    <source>
        <strain evidence="8">DUOXIRENSHENG_FW03</strain>
        <tissue evidence="8">Leaves</tissue>
    </source>
</reference>
<dbReference type="Proteomes" id="UP001386955">
    <property type="component" value="Unassembled WGS sequence"/>
</dbReference>
<gene>
    <name evidence="8" type="ORF">VNO78_26449</name>
</gene>
<dbReference type="PANTHER" id="PTHR31376:SF16">
    <property type="entry name" value="PURINE PERMEASE-RELATED"/>
    <property type="match status" value="1"/>
</dbReference>
<feature type="transmembrane region" description="Helical" evidence="7">
    <location>
        <begin position="91"/>
        <end position="113"/>
    </location>
</feature>
<evidence type="ECO:0000256" key="2">
    <source>
        <dbReference type="ARBA" id="ARBA00006213"/>
    </source>
</evidence>
<feature type="transmembrane region" description="Helical" evidence="7">
    <location>
        <begin position="21"/>
        <end position="39"/>
    </location>
</feature>
<evidence type="ECO:0000313" key="9">
    <source>
        <dbReference type="Proteomes" id="UP001386955"/>
    </source>
</evidence>
<feature type="transmembrane region" description="Helical" evidence="7">
    <location>
        <begin position="51"/>
        <end position="71"/>
    </location>
</feature>
<keyword evidence="9" id="KW-1185">Reference proteome</keyword>
<keyword evidence="4 7" id="KW-0812">Transmembrane</keyword>
<keyword evidence="3 7" id="KW-0813">Transport</keyword>
<accession>A0AAN9X900</accession>
<dbReference type="GO" id="GO:0015211">
    <property type="term" value="F:purine nucleoside transmembrane transporter activity"/>
    <property type="evidence" value="ECO:0007669"/>
    <property type="project" value="UniProtKB-UniRule"/>
</dbReference>
<evidence type="ECO:0000256" key="7">
    <source>
        <dbReference type="RuleBase" id="RU368015"/>
    </source>
</evidence>
<comment type="caution">
    <text evidence="8">The sequence shown here is derived from an EMBL/GenBank/DDBJ whole genome shotgun (WGS) entry which is preliminary data.</text>
</comment>
<comment type="similarity">
    <text evidence="2 7">Belongs to the purine permeases (TC 2.A.7.14) family.</text>
</comment>
<evidence type="ECO:0000256" key="4">
    <source>
        <dbReference type="ARBA" id="ARBA00022692"/>
    </source>
</evidence>
<keyword evidence="5 7" id="KW-1133">Transmembrane helix</keyword>
<dbReference type="InterPro" id="IPR037185">
    <property type="entry name" value="EmrE-like"/>
</dbReference>
<keyword evidence="6 7" id="KW-0472">Membrane</keyword>
<feature type="transmembrane region" description="Helical" evidence="7">
    <location>
        <begin position="147"/>
        <end position="166"/>
    </location>
</feature>
<proteinExistence type="inferred from homology"/>
<feature type="transmembrane region" description="Helical" evidence="7">
    <location>
        <begin position="119"/>
        <end position="140"/>
    </location>
</feature>
<dbReference type="InterPro" id="IPR030182">
    <property type="entry name" value="PUP_plant"/>
</dbReference>
<name>A0AAN9X900_PSOTE</name>
<dbReference type="AlphaFoldDB" id="A0AAN9X900"/>